<evidence type="ECO:0000313" key="1">
    <source>
        <dbReference type="EMBL" id="CDY08838.1"/>
    </source>
</evidence>
<dbReference type="EMBL" id="LK031989">
    <property type="protein sequence ID" value="CDY08838.1"/>
    <property type="molecule type" value="Genomic_DNA"/>
</dbReference>
<dbReference type="PaxDb" id="3708-A0A078FAH8"/>
<dbReference type="Proteomes" id="UP000028999">
    <property type="component" value="Unassembled WGS sequence"/>
</dbReference>
<reference evidence="1 2" key="1">
    <citation type="journal article" date="2014" name="Science">
        <title>Plant genetics. Early allopolyploid evolution in the post-Neolithic Brassica napus oilseed genome.</title>
        <authorList>
            <person name="Chalhoub B."/>
            <person name="Denoeud F."/>
            <person name="Liu S."/>
            <person name="Parkin I.A."/>
            <person name="Tang H."/>
            <person name="Wang X."/>
            <person name="Chiquet J."/>
            <person name="Belcram H."/>
            <person name="Tong C."/>
            <person name="Samans B."/>
            <person name="Correa M."/>
            <person name="Da Silva C."/>
            <person name="Just J."/>
            <person name="Falentin C."/>
            <person name="Koh C.S."/>
            <person name="Le Clainche I."/>
            <person name="Bernard M."/>
            <person name="Bento P."/>
            <person name="Noel B."/>
            <person name="Labadie K."/>
            <person name="Alberti A."/>
            <person name="Charles M."/>
            <person name="Arnaud D."/>
            <person name="Guo H."/>
            <person name="Daviaud C."/>
            <person name="Alamery S."/>
            <person name="Jabbari K."/>
            <person name="Zhao M."/>
            <person name="Edger P.P."/>
            <person name="Chelaifa H."/>
            <person name="Tack D."/>
            <person name="Lassalle G."/>
            <person name="Mestiri I."/>
            <person name="Schnel N."/>
            <person name="Le Paslier M.C."/>
            <person name="Fan G."/>
            <person name="Renault V."/>
            <person name="Bayer P.E."/>
            <person name="Golicz A.A."/>
            <person name="Manoli S."/>
            <person name="Lee T.H."/>
            <person name="Thi V.H."/>
            <person name="Chalabi S."/>
            <person name="Hu Q."/>
            <person name="Fan C."/>
            <person name="Tollenaere R."/>
            <person name="Lu Y."/>
            <person name="Battail C."/>
            <person name="Shen J."/>
            <person name="Sidebottom C.H."/>
            <person name="Wang X."/>
            <person name="Canaguier A."/>
            <person name="Chauveau A."/>
            <person name="Berard A."/>
            <person name="Deniot G."/>
            <person name="Guan M."/>
            <person name="Liu Z."/>
            <person name="Sun F."/>
            <person name="Lim Y.P."/>
            <person name="Lyons E."/>
            <person name="Town C.D."/>
            <person name="Bancroft I."/>
            <person name="Wang X."/>
            <person name="Meng J."/>
            <person name="Ma J."/>
            <person name="Pires J.C."/>
            <person name="King G.J."/>
            <person name="Brunel D."/>
            <person name="Delourme R."/>
            <person name="Renard M."/>
            <person name="Aury J.M."/>
            <person name="Adams K.L."/>
            <person name="Batley J."/>
            <person name="Snowdon R.J."/>
            <person name="Tost J."/>
            <person name="Edwards D."/>
            <person name="Zhou Y."/>
            <person name="Hua W."/>
            <person name="Sharpe A.G."/>
            <person name="Paterson A.H."/>
            <person name="Guan C."/>
            <person name="Wincker P."/>
        </authorList>
    </citation>
    <scope>NUCLEOTIDE SEQUENCE [LARGE SCALE GENOMIC DNA]</scope>
    <source>
        <strain evidence="2">cv. Darmor-bzh</strain>
    </source>
</reference>
<accession>A0A078FAH8</accession>
<keyword evidence="2" id="KW-1185">Reference proteome</keyword>
<dbReference type="AlphaFoldDB" id="A0A078FAH8"/>
<sequence>MRLPSFVFLLSGDLDDEIPRKLKIVDQRNDIEKLLESKKGFM</sequence>
<protein>
    <submittedName>
        <fullName evidence="1">BnaA06g23860D protein</fullName>
    </submittedName>
</protein>
<name>A0A078FAH8_BRANA</name>
<organism evidence="1 2">
    <name type="scientific">Brassica napus</name>
    <name type="common">Rape</name>
    <dbReference type="NCBI Taxonomy" id="3708"/>
    <lineage>
        <taxon>Eukaryota</taxon>
        <taxon>Viridiplantae</taxon>
        <taxon>Streptophyta</taxon>
        <taxon>Embryophyta</taxon>
        <taxon>Tracheophyta</taxon>
        <taxon>Spermatophyta</taxon>
        <taxon>Magnoliopsida</taxon>
        <taxon>eudicotyledons</taxon>
        <taxon>Gunneridae</taxon>
        <taxon>Pentapetalae</taxon>
        <taxon>rosids</taxon>
        <taxon>malvids</taxon>
        <taxon>Brassicales</taxon>
        <taxon>Brassicaceae</taxon>
        <taxon>Brassiceae</taxon>
        <taxon>Brassica</taxon>
    </lineage>
</organism>
<gene>
    <name evidence="1" type="primary">BnaA06g23860D</name>
    <name evidence="1" type="ORF">GSBRNA2T00000803001</name>
</gene>
<proteinExistence type="predicted"/>
<dbReference type="Gramene" id="CDY08838">
    <property type="protein sequence ID" value="CDY08838"/>
    <property type="gene ID" value="GSBRNA2T00000803001"/>
</dbReference>
<evidence type="ECO:0000313" key="2">
    <source>
        <dbReference type="Proteomes" id="UP000028999"/>
    </source>
</evidence>